<dbReference type="OMA" id="HEGEECR"/>
<organism evidence="3 4">
    <name type="scientific">Grifola frondosa</name>
    <name type="common">Maitake</name>
    <name type="synonym">Polyporus frondosus</name>
    <dbReference type="NCBI Taxonomy" id="5627"/>
    <lineage>
        <taxon>Eukaryota</taxon>
        <taxon>Fungi</taxon>
        <taxon>Dikarya</taxon>
        <taxon>Basidiomycota</taxon>
        <taxon>Agaricomycotina</taxon>
        <taxon>Agaricomycetes</taxon>
        <taxon>Polyporales</taxon>
        <taxon>Grifolaceae</taxon>
        <taxon>Grifola</taxon>
    </lineage>
</organism>
<feature type="region of interest" description="Disordered" evidence="1">
    <location>
        <begin position="1"/>
        <end position="22"/>
    </location>
</feature>
<dbReference type="SUPFAM" id="SSF56112">
    <property type="entry name" value="Protein kinase-like (PK-like)"/>
    <property type="match status" value="1"/>
</dbReference>
<feature type="domain" description="Fungal-type protein kinase" evidence="2">
    <location>
        <begin position="78"/>
        <end position="226"/>
    </location>
</feature>
<evidence type="ECO:0000313" key="3">
    <source>
        <dbReference type="EMBL" id="OBZ73785.1"/>
    </source>
</evidence>
<feature type="region of interest" description="Disordered" evidence="1">
    <location>
        <begin position="658"/>
        <end position="678"/>
    </location>
</feature>
<dbReference type="EMBL" id="LUGG01000006">
    <property type="protein sequence ID" value="OBZ73785.1"/>
    <property type="molecule type" value="Genomic_DNA"/>
</dbReference>
<dbReference type="InterPro" id="IPR011009">
    <property type="entry name" value="Kinase-like_dom_sf"/>
</dbReference>
<sequence>MDSSDELDAEEPPARQIQKVHAQDTRGMFNDIPKKAGPEIELYKIFCKAIEEFEDNYRIRGDGHEPPTPHSPIFVFVMHKFARLIRWDRAGAVVSEKFDYKKNPEILGEFFWRFSHMTDEAQGYDPTAQLVNPRTKLFRLMDEMAKKKLPEPFDYIREAFAQSLEGKWPRYKLTVEDKEKGTRYLLVGEAHGEKPDLVGRGTRSFVAVDVETETFVHLKDQWRYVSDLPVEEQKAHEDTMDGDETDDDETDEDVEEEDDEIDEDVEESEDDDYPLRPGELHLEGDILSHLNKSGVRNVPTLLYHGDVAAQVTVTRSIWQTMPERLRKGSSSMDSSGDRRHPPSTLVHYRLVEMEVGKPLSEFETSLELVKLISDCIIAHEDAVTNARVLHRDISSGNMLMYPLQVTSREGVTQYVWTGLLNDWELSKPIAPPGTPDVARRDGRTGTWQFMSSAILDDKARRPMIEDELESFFYVLVYYSVRYLGHNSTDVASFMLDFFDSYSFTNGEYSCGQGKRRALENAVLKWCDNQKIVFTGEGSRPHPLNDLIATMLPWFQGRYRMMEREQELRQPSTSGTDAQAKGQSETQTNKYAAFVTDEDIGEELGKSAKNRKKTAADEDAAAAAANLKGHRTMRLLLRQAVKTAIWPSDDKLGDQLPMNYTSKRTRGGNTGSYATTTGQKHRAEDILAYAWLRKRPRRA</sequence>
<feature type="region of interest" description="Disordered" evidence="1">
    <location>
        <begin position="564"/>
        <end position="585"/>
    </location>
</feature>
<evidence type="ECO:0000259" key="2">
    <source>
        <dbReference type="Pfam" id="PF17667"/>
    </source>
</evidence>
<evidence type="ECO:0000256" key="1">
    <source>
        <dbReference type="SAM" id="MobiDB-lite"/>
    </source>
</evidence>
<feature type="domain" description="Fungal-type protein kinase" evidence="2">
    <location>
        <begin position="283"/>
        <end position="477"/>
    </location>
</feature>
<dbReference type="PANTHER" id="PTHR38248">
    <property type="entry name" value="FUNK1 6"/>
    <property type="match status" value="1"/>
</dbReference>
<dbReference type="Proteomes" id="UP000092993">
    <property type="component" value="Unassembled WGS sequence"/>
</dbReference>
<reference evidence="3 4" key="1">
    <citation type="submission" date="2016-03" db="EMBL/GenBank/DDBJ databases">
        <title>Whole genome sequencing of Grifola frondosa 9006-11.</title>
        <authorList>
            <person name="Min B."/>
            <person name="Park H."/>
            <person name="Kim J.-G."/>
            <person name="Cho H."/>
            <person name="Oh Y.-L."/>
            <person name="Kong W.-S."/>
            <person name="Choi I.-G."/>
        </authorList>
    </citation>
    <scope>NUCLEOTIDE SEQUENCE [LARGE SCALE GENOMIC DNA]</scope>
    <source>
        <strain evidence="3 4">9006-11</strain>
    </source>
</reference>
<keyword evidence="4" id="KW-1185">Reference proteome</keyword>
<proteinExistence type="predicted"/>
<name>A0A1C7MA46_GRIFR</name>
<dbReference type="AlphaFoldDB" id="A0A1C7MA46"/>
<feature type="compositionally biased region" description="Acidic residues" evidence="1">
    <location>
        <begin position="1"/>
        <end position="11"/>
    </location>
</feature>
<feature type="compositionally biased region" description="Acidic residues" evidence="1">
    <location>
        <begin position="240"/>
        <end position="272"/>
    </location>
</feature>
<dbReference type="Pfam" id="PF17667">
    <property type="entry name" value="Pkinase_fungal"/>
    <property type="match status" value="2"/>
</dbReference>
<dbReference type="PANTHER" id="PTHR38248:SF2">
    <property type="entry name" value="FUNK1 11"/>
    <property type="match status" value="1"/>
</dbReference>
<gene>
    <name evidence="3" type="ORF">A0H81_06420</name>
</gene>
<evidence type="ECO:0000313" key="4">
    <source>
        <dbReference type="Proteomes" id="UP000092993"/>
    </source>
</evidence>
<feature type="region of interest" description="Disordered" evidence="1">
    <location>
        <begin position="229"/>
        <end position="278"/>
    </location>
</feature>
<feature type="compositionally biased region" description="Polar residues" evidence="1">
    <location>
        <begin position="568"/>
        <end position="585"/>
    </location>
</feature>
<comment type="caution">
    <text evidence="3">The sequence shown here is derived from an EMBL/GenBank/DDBJ whole genome shotgun (WGS) entry which is preliminary data.</text>
</comment>
<accession>A0A1C7MA46</accession>
<dbReference type="OrthoDB" id="3265188at2759"/>
<protein>
    <recommendedName>
        <fullName evidence="2">Fungal-type protein kinase domain-containing protein</fullName>
    </recommendedName>
</protein>
<dbReference type="InterPro" id="IPR040976">
    <property type="entry name" value="Pkinase_fungal"/>
</dbReference>
<dbReference type="Gene3D" id="1.10.510.10">
    <property type="entry name" value="Transferase(Phosphotransferase) domain 1"/>
    <property type="match status" value="1"/>
</dbReference>